<dbReference type="InterPro" id="IPR028020">
    <property type="entry name" value="ASX_DEUBAD_dom"/>
</dbReference>
<feature type="region of interest" description="Disordered" evidence="1">
    <location>
        <begin position="53"/>
        <end position="87"/>
    </location>
</feature>
<feature type="compositionally biased region" description="Polar residues" evidence="1">
    <location>
        <begin position="107"/>
        <end position="117"/>
    </location>
</feature>
<feature type="compositionally biased region" description="Polar residues" evidence="1">
    <location>
        <begin position="62"/>
        <end position="87"/>
    </location>
</feature>
<feature type="compositionally biased region" description="Low complexity" evidence="1">
    <location>
        <begin position="149"/>
        <end position="163"/>
    </location>
</feature>
<feature type="domain" description="ASX DEUBAD" evidence="2">
    <location>
        <begin position="178"/>
        <end position="243"/>
    </location>
</feature>
<reference evidence="3 4" key="1">
    <citation type="journal article" date="2018" name="Sci. Rep.">
        <title>Genomic signatures of local adaptation to the degree of environmental predictability in rotifers.</title>
        <authorList>
            <person name="Franch-Gras L."/>
            <person name="Hahn C."/>
            <person name="Garcia-Roger E.M."/>
            <person name="Carmona M.J."/>
            <person name="Serra M."/>
            <person name="Gomez A."/>
        </authorList>
    </citation>
    <scope>NUCLEOTIDE SEQUENCE [LARGE SCALE GENOMIC DNA]</scope>
    <source>
        <strain evidence="3">HYR1</strain>
    </source>
</reference>
<dbReference type="AlphaFoldDB" id="A0A3M7PQX2"/>
<dbReference type="Proteomes" id="UP000276133">
    <property type="component" value="Unassembled WGS sequence"/>
</dbReference>
<evidence type="ECO:0000313" key="4">
    <source>
        <dbReference type="Proteomes" id="UP000276133"/>
    </source>
</evidence>
<dbReference type="EMBL" id="REGN01009291">
    <property type="protein sequence ID" value="RNA01522.1"/>
    <property type="molecule type" value="Genomic_DNA"/>
</dbReference>
<dbReference type="Pfam" id="PF13919">
    <property type="entry name" value="ASXH"/>
    <property type="match status" value="1"/>
</dbReference>
<evidence type="ECO:0000313" key="3">
    <source>
        <dbReference type="EMBL" id="RNA01522.1"/>
    </source>
</evidence>
<feature type="region of interest" description="Disordered" evidence="1">
    <location>
        <begin position="107"/>
        <end position="163"/>
    </location>
</feature>
<evidence type="ECO:0000256" key="1">
    <source>
        <dbReference type="SAM" id="MobiDB-lite"/>
    </source>
</evidence>
<evidence type="ECO:0000259" key="2">
    <source>
        <dbReference type="Pfam" id="PF13919"/>
    </source>
</evidence>
<organism evidence="3 4">
    <name type="scientific">Brachionus plicatilis</name>
    <name type="common">Marine rotifer</name>
    <name type="synonym">Brachionus muelleri</name>
    <dbReference type="NCBI Taxonomy" id="10195"/>
    <lineage>
        <taxon>Eukaryota</taxon>
        <taxon>Metazoa</taxon>
        <taxon>Spiralia</taxon>
        <taxon>Gnathifera</taxon>
        <taxon>Rotifera</taxon>
        <taxon>Eurotatoria</taxon>
        <taxon>Monogononta</taxon>
        <taxon>Pseudotrocha</taxon>
        <taxon>Ploima</taxon>
        <taxon>Brachionidae</taxon>
        <taxon>Brachionus</taxon>
    </lineage>
</organism>
<protein>
    <recommendedName>
        <fullName evidence="2">ASX DEUBAD domain-containing protein</fullName>
    </recommendedName>
</protein>
<proteinExistence type="predicted"/>
<keyword evidence="4" id="KW-1185">Reference proteome</keyword>
<feature type="compositionally biased region" description="Basic and acidic residues" evidence="1">
    <location>
        <begin position="118"/>
        <end position="129"/>
    </location>
</feature>
<accession>A0A3M7PQX2</accession>
<gene>
    <name evidence="3" type="ORF">BpHYR1_035837</name>
</gene>
<name>A0A3M7PQX2_BRAPC</name>
<comment type="caution">
    <text evidence="3">The sequence shown here is derived from an EMBL/GenBank/DDBJ whole genome shotgun (WGS) entry which is preliminary data.</text>
</comment>
<sequence>MIVELSKSKWYKLDSLIHNNNLLETNSTKPTGHSYSDASRHQKDNSFALLNSTDIENKPDDSNSSTSSLILTRNRSKTNSNKTKANCQTLQPKKTIFSYLVQVSQTQPTTDLNSNQEAKQKAKESETGVKKNSSRNKSRQRLSNQPTESSVASSSSSQTKPNSSNIVQYLSNLYENNNKEKLEQIFSTNSLFSTSQSLLTKLDLKVLFQPAIFESLPRQSQLKLIKLLPECDRLFDSHGSFNNQLRSQASKNKFRVVKLLNV</sequence>